<name>A0AA37K8X8_9BACT</name>
<reference evidence="1" key="1">
    <citation type="submission" date="2022-01" db="EMBL/GenBank/DDBJ databases">
        <title>Novel bile acid biosynthetic pathways are enriched in the microbiome of centenarians.</title>
        <authorList>
            <person name="Sato Y."/>
            <person name="Atarashi K."/>
            <person name="Plichta R.D."/>
            <person name="Arai Y."/>
            <person name="Sasajima S."/>
            <person name="Kearney M.S."/>
            <person name="Suda W."/>
            <person name="Takeshita K."/>
            <person name="Sasaki T."/>
            <person name="Okamoto S."/>
            <person name="Skelly N.A."/>
            <person name="Okamura Y."/>
            <person name="Vlamakis H."/>
            <person name="Li Y."/>
            <person name="Tanoue T."/>
            <person name="Takei H."/>
            <person name="Nittono H."/>
            <person name="Narushima S."/>
            <person name="Irie J."/>
            <person name="Itoh H."/>
            <person name="Moriya K."/>
            <person name="Sugiura Y."/>
            <person name="Suematsu M."/>
            <person name="Moritoki N."/>
            <person name="Shibata S."/>
            <person name="Littman R.D."/>
            <person name="Fischbach A.M."/>
            <person name="Uwamino Y."/>
            <person name="Inoue T."/>
            <person name="Honda A."/>
            <person name="Hattori M."/>
            <person name="Murai T."/>
            <person name="Xavier J.R."/>
            <person name="Hirose N."/>
            <person name="Honda K."/>
        </authorList>
    </citation>
    <scope>NUCLEOTIDE SEQUENCE</scope>
    <source>
        <strain evidence="1">CE91-St3</strain>
    </source>
</reference>
<evidence type="ECO:0000313" key="2">
    <source>
        <dbReference type="Proteomes" id="UP001055114"/>
    </source>
</evidence>
<organism evidence="1 2">
    <name type="scientific">Parabacteroides merdae</name>
    <dbReference type="NCBI Taxonomy" id="46503"/>
    <lineage>
        <taxon>Bacteria</taxon>
        <taxon>Pseudomonadati</taxon>
        <taxon>Bacteroidota</taxon>
        <taxon>Bacteroidia</taxon>
        <taxon>Bacteroidales</taxon>
        <taxon>Tannerellaceae</taxon>
        <taxon>Parabacteroides</taxon>
    </lineage>
</organism>
<dbReference type="AlphaFoldDB" id="A0AA37K8X8"/>
<comment type="caution">
    <text evidence="1">The sequence shown here is derived from an EMBL/GenBank/DDBJ whole genome shotgun (WGS) entry which is preliminary data.</text>
</comment>
<sequence>MECRKTKIVLDADVIIHFIEADCFSLLPDIFPEYEYVVLDVVYNEVAKNNKTKGFIDNYLHFFPKLKKEEFAPKGESIKEYFLLQRTLGKGESACMVYCRDNQDVLGSSNLRDINSYCLANNITYLTTIDFLYYAYCRKKMTGQECAEFMQAVNDAGSKLPMIDITQYVCTVQI</sequence>
<dbReference type="Proteomes" id="UP001055114">
    <property type="component" value="Unassembled WGS sequence"/>
</dbReference>
<accession>A0AA37K8X8</accession>
<dbReference type="RefSeq" id="WP_122339000.1">
    <property type="nucleotide sequence ID" value="NZ_BQNZ01000003.1"/>
</dbReference>
<evidence type="ECO:0000313" key="1">
    <source>
        <dbReference type="EMBL" id="GKH73481.1"/>
    </source>
</evidence>
<dbReference type="EMBL" id="BQNZ01000003">
    <property type="protein sequence ID" value="GKH73481.1"/>
    <property type="molecule type" value="Genomic_DNA"/>
</dbReference>
<gene>
    <name evidence="1" type="ORF">CE91St3_33440</name>
</gene>
<protein>
    <submittedName>
        <fullName evidence="1">Uncharacterized protein</fullName>
    </submittedName>
</protein>
<proteinExistence type="predicted"/>